<dbReference type="Gene3D" id="3.20.20.140">
    <property type="entry name" value="Metal-dependent hydrolases"/>
    <property type="match status" value="1"/>
</dbReference>
<dbReference type="InterPro" id="IPR029062">
    <property type="entry name" value="Class_I_gatase-like"/>
</dbReference>
<dbReference type="SUPFAM" id="SSF101756">
    <property type="entry name" value="Hypothetical protein YgiW"/>
    <property type="match status" value="1"/>
</dbReference>
<feature type="region of interest" description="Disordered" evidence="1">
    <location>
        <begin position="184"/>
        <end position="206"/>
    </location>
</feature>
<dbReference type="PANTHER" id="PTHR43308:SF5">
    <property type="entry name" value="S-LAYER PROTEIN _ PEPTIDOGLYCAN ENDO-BETA-N-ACETYLGLUCOSAMINIDASE"/>
    <property type="match status" value="1"/>
</dbReference>
<feature type="domain" description="SLH" evidence="3">
    <location>
        <begin position="2298"/>
        <end position="2350"/>
    </location>
</feature>
<feature type="chain" id="PRO_5039013873" evidence="2">
    <location>
        <begin position="31"/>
        <end position="2350"/>
    </location>
</feature>
<feature type="signal peptide" evidence="2">
    <location>
        <begin position="1"/>
        <end position="30"/>
    </location>
</feature>
<dbReference type="Pfam" id="PF12733">
    <property type="entry name" value="Cadherin-like"/>
    <property type="match status" value="1"/>
</dbReference>
<dbReference type="PROSITE" id="PS51272">
    <property type="entry name" value="SLH"/>
    <property type="match status" value="3"/>
</dbReference>
<dbReference type="InterPro" id="IPR016195">
    <property type="entry name" value="Pol/histidinol_Pase-like"/>
</dbReference>
<gene>
    <name evidence="5" type="ORF">EYB31_06325</name>
</gene>
<dbReference type="PANTHER" id="PTHR43308">
    <property type="entry name" value="OUTER MEMBRANE PROTEIN ALPHA-RELATED"/>
    <property type="match status" value="1"/>
</dbReference>
<accession>A0A4Q9DXN5</accession>
<dbReference type="RefSeq" id="WP_131012434.1">
    <property type="nucleotide sequence ID" value="NZ_SIRE01000004.1"/>
</dbReference>
<feature type="region of interest" description="Disordered" evidence="1">
    <location>
        <begin position="221"/>
        <end position="240"/>
    </location>
</feature>
<dbReference type="InterPro" id="IPR025883">
    <property type="entry name" value="Cadherin-like_domain"/>
</dbReference>
<keyword evidence="2" id="KW-0732">Signal</keyword>
<dbReference type="SUPFAM" id="SSF89550">
    <property type="entry name" value="PHP domain-like"/>
    <property type="match status" value="1"/>
</dbReference>
<dbReference type="InterPro" id="IPR051465">
    <property type="entry name" value="Cell_Envelope_Struct_Comp"/>
</dbReference>
<feature type="domain" description="SLH" evidence="3">
    <location>
        <begin position="2176"/>
        <end position="2233"/>
    </location>
</feature>
<dbReference type="InterPro" id="IPR001322">
    <property type="entry name" value="Lamin_tail_dom"/>
</dbReference>
<dbReference type="InterPro" id="IPR036700">
    <property type="entry name" value="BOBF_sf"/>
</dbReference>
<dbReference type="InterPro" id="IPR013783">
    <property type="entry name" value="Ig-like_fold"/>
</dbReference>
<feature type="compositionally biased region" description="Polar residues" evidence="1">
    <location>
        <begin position="221"/>
        <end position="235"/>
    </location>
</feature>
<reference evidence="5 6" key="1">
    <citation type="submission" date="2019-02" db="EMBL/GenBank/DDBJ databases">
        <title>Paenibacillus sp. nov., isolated from surface-sterilized tissue of Thalictrum simplex L.</title>
        <authorList>
            <person name="Tuo L."/>
        </authorList>
    </citation>
    <scope>NUCLEOTIDE SEQUENCE [LARGE SCALE GENOMIC DNA]</scope>
    <source>
        <strain evidence="5 6">N2SHLJ1</strain>
    </source>
</reference>
<dbReference type="Gene3D" id="2.60.220.30">
    <property type="match status" value="1"/>
</dbReference>
<evidence type="ECO:0000256" key="1">
    <source>
        <dbReference type="SAM" id="MobiDB-lite"/>
    </source>
</evidence>
<dbReference type="Gene3D" id="2.60.40.10">
    <property type="entry name" value="Immunoglobulins"/>
    <property type="match status" value="2"/>
</dbReference>
<evidence type="ECO:0000256" key="2">
    <source>
        <dbReference type="SAM" id="SignalP"/>
    </source>
</evidence>
<dbReference type="Pfam" id="PF00932">
    <property type="entry name" value="LTD"/>
    <property type="match status" value="1"/>
</dbReference>
<proteinExistence type="predicted"/>
<feature type="domain" description="SLH" evidence="3">
    <location>
        <begin position="2234"/>
        <end position="2297"/>
    </location>
</feature>
<name>A0A4Q9DXN5_9BACL</name>
<evidence type="ECO:0000259" key="4">
    <source>
        <dbReference type="PROSITE" id="PS51841"/>
    </source>
</evidence>
<dbReference type="NCBIfam" id="NF038032">
    <property type="entry name" value="CehA_McbA_metalo"/>
    <property type="match status" value="1"/>
</dbReference>
<dbReference type="OrthoDB" id="9801679at2"/>
<protein>
    <submittedName>
        <fullName evidence="5">Ig domain-containing protein group 2 domain-containing protein</fullName>
    </submittedName>
</protein>
<evidence type="ECO:0000313" key="6">
    <source>
        <dbReference type="Proteomes" id="UP000293142"/>
    </source>
</evidence>
<dbReference type="EMBL" id="SIRE01000004">
    <property type="protein sequence ID" value="TBL80830.1"/>
    <property type="molecule type" value="Genomic_DNA"/>
</dbReference>
<organism evidence="5 6">
    <name type="scientific">Paenibacillus thalictri</name>
    <dbReference type="NCBI Taxonomy" id="2527873"/>
    <lineage>
        <taxon>Bacteria</taxon>
        <taxon>Bacillati</taxon>
        <taxon>Bacillota</taxon>
        <taxon>Bacilli</taxon>
        <taxon>Bacillales</taxon>
        <taxon>Paenibacillaceae</taxon>
        <taxon>Paenibacillus</taxon>
    </lineage>
</organism>
<evidence type="ECO:0000313" key="5">
    <source>
        <dbReference type="EMBL" id="TBL80830.1"/>
    </source>
</evidence>
<keyword evidence="6" id="KW-1185">Reference proteome</keyword>
<dbReference type="SUPFAM" id="SSF52317">
    <property type="entry name" value="Class I glutamine amidotransferase-like"/>
    <property type="match status" value="1"/>
</dbReference>
<evidence type="ECO:0000259" key="3">
    <source>
        <dbReference type="PROSITE" id="PS51272"/>
    </source>
</evidence>
<dbReference type="InterPro" id="IPR001119">
    <property type="entry name" value="SLH_dom"/>
</dbReference>
<sequence length="2350" mass="247688">MNQWLKSNKKWVSQVLVASLLCGILMPFGAAVKVSAKTTDDEVVISQVFGGGGNSGSTYKNDFIELYNPTNNEIDLSGWSVQYASSAGTSWSATPLKNKIKPHGYYLIQEAAGSGGTTALDSPDDTGTINMAAGAGKVALVKSKITAISGKSDASVVDFVGFGTAASESEGQPTGDLSATTAAVRKAKDGTSGNSTKGSGLDTDANKNDFELLAPIPRNSSIIATTPADSSTSPETADPVGSSIQLLSNGSVTGAVYSVSPGARVDIYYSSSTGGAADVSANVAADGSFSATVTGGRSIYVTATVTGKLSSKAVKIDPAVPAPLVRGAALFANGTSTGTIVGTASAPNSPVYVYSDAGATVPLTDTVSNSTYVMSNASKAFSFKISNPPSKIYVTQKTYGANGRSLESAPLGADKLDTSSTLPIAAVKAVDQDGYLIGTGQTVTVKGIATVANNIVGSNSYFIQDESGGINLYGKAPSFTMAPGDEIEVTGTLDFYGGLTELRPVSMAQKGTAPIPAPVETSVTELSSFASAEPLEGKLAVVTGRVGSVAASGTTAYNVTFTETNSTSKSITVRVVNTTGIKAQDELIIGNSYTVTGIVGQNDTSSPYDQFYQIFPRSSADIVQALDIQHEPMTSAYFNTDVVFNATISGAKSAAVYYRAIGANSYVPLSMSGDQGNYIATLSAAQVPVSGFEYYIEAAPLVGSAVRTAGSAAAPYSVSLVEDTTGPAILNTVPAQDARVESYRPTISFDLNDPSGVNQDSIVVKLDDNTISAFISKTDKKVEFTPPADLALGIHTVSVTAGDMKGNPSSGSWTFEVVQPFTGGNHYRGTTHNHTNISHDAAGTPEDALKAAKAHHYDWFAFSDHSHDIDAGQIGQDTVQHDGKPERTGGADWQLTKQLAAQYTNSQFTVFPAFEMTATTWGHSNVFGTDNFIDRKMEGGLYQDLNSYYSWVLTYDNVAAQFNHPDMSANAFNNFKPYDKNVDKLFTMFEVGNGSGHYGYVNAEKKYFTALDLGWHVAPTFGEDNHEGTWGQTNKRTVIVASDLSQASLLDSMKKHRVYMTEDPNFTLDVLANGQYMGSTVDSKTLQFSVKGSDSLAESSSMADYSYLPANYKSDDRVAKVELVTNGGNVVASAAPMTKDFTWNPSYTVTGGSQWFIVRVTQMDGERMYSAPIWTMDTEVDVKVNGLDIVGGSMVSGTPASLQAGVSNMGTTAQSNLKVNFYYDAVDEAHLIGAGTIDKLNSKTVGTASVIWNNPVTGNHTLIAVLNPINGDNPADNRFEEAVVVKAKLNMTIMIDASHGNENTTTDGVNATYKDNFKLLTSALQREGYTVVENKQPLSAAVLQGVKVLIVTHPASDLTSAENTAVAEYVNGGGSLYLTGKSNFNVDPTINNDLLVAMGSTIQIANDGIFDESKEGNFFSDTKKYNFAIRLHPELVANYLTDRISELEYYSGSSLEKVGHQPLTDSSTVTLIAKGNETTFQSNIKGGSYVYDNVNDTTGGSVIPAIATEKIGSGKLFVAGMNLLNDQQLDDVNSGNDEFAINVFNWLAGRGTVVSTIADARKLPEGADAVVEGTVTTPAGNFFDAFYLQDATGGIMAFKEVPEKSLELGDKARVYGHIKTFENNLELEYNTFDTDVVKLGQSAPVQPKAISTGEAGLDANQGLLVKVKGQVLSQYDDNSYVIDDGSGAVLVFTDGYVINETNVPVPVLAAGDIYEAVGLLGKFADGTRIRVRDTRELSGAAGNSTKLKDLKVDGIGFSFSPATTDYSLSVGNGVASTTVTAVPDNAQAVIEINGEAASSKQIVLAEGVNTITIKVQVQGDYKIYRLQMTRAAAQTVTGTPVQLTTAPVSLNVPEGVVNASMQVVPVTEGDSKQATLPLVEVKAATSLGNIGMNIPSGVKVTAPANWDGVIKLPAVQPNSSVAVSSGVVAAVIEVGVPDMTLTFDKAVRLLVPNQAGKAAGFVKNRVFTPIKDRVSQDTQEAADREIVDGGEAMIEVGSDLVIWTKHFTQFVSYTQVVYTSSNSSSNSGASAISGTLVSGVNGGTVTDQGVKIVIPAGASKNDIRITVAKVTGFDDLTKYAPGSFISEVFDINKDQTDVFTQKVTVSLPADLSKINPAKSDVAVYWFDETAMKWNALADSSVDTAQAVVTGTVDHFGKFAVLTVEKQVSGTTPATPSAELNLSDIAGHWAEQNIRELIKAGAIEGYPDNSFGPDRTITRAEFAAILVKAFKLQEKSGTVFADTQSHWARKYIETAAAYEIISGYSDSSFGPDDRITREQMAAMTVRAAKLPSTTGTNAYTDSSAISDWAKAAVGSAAASHVVDGYPDGTFKPKANATRAEAVSVIVKTMKP</sequence>
<dbReference type="SUPFAM" id="SSF74853">
    <property type="entry name" value="Lamin A/C globular tail domain"/>
    <property type="match status" value="1"/>
</dbReference>
<dbReference type="Proteomes" id="UP000293142">
    <property type="component" value="Unassembled WGS sequence"/>
</dbReference>
<dbReference type="PROSITE" id="PS51841">
    <property type="entry name" value="LTD"/>
    <property type="match status" value="1"/>
</dbReference>
<dbReference type="InterPro" id="IPR036415">
    <property type="entry name" value="Lamin_tail_dom_sf"/>
</dbReference>
<dbReference type="Pfam" id="PF00395">
    <property type="entry name" value="SLH"/>
    <property type="match status" value="3"/>
</dbReference>
<comment type="caution">
    <text evidence="5">The sequence shown here is derived from an EMBL/GenBank/DDBJ whole genome shotgun (WGS) entry which is preliminary data.</text>
</comment>
<feature type="domain" description="LTD" evidence="4">
    <location>
        <begin position="28"/>
        <end position="164"/>
    </location>
</feature>